<dbReference type="InterPro" id="IPR036389">
    <property type="entry name" value="RNase_III_sf"/>
</dbReference>
<dbReference type="GO" id="GO:0004525">
    <property type="term" value="F:ribonuclease III activity"/>
    <property type="evidence" value="ECO:0007669"/>
    <property type="project" value="UniProtKB-UniRule"/>
</dbReference>
<dbReference type="PANTHER" id="PTHR11207:SF0">
    <property type="entry name" value="RIBONUCLEASE 3"/>
    <property type="match status" value="1"/>
</dbReference>
<evidence type="ECO:0000313" key="19">
    <source>
        <dbReference type="Proteomes" id="UP001241537"/>
    </source>
</evidence>
<dbReference type="GO" id="GO:0008033">
    <property type="term" value="P:tRNA processing"/>
    <property type="evidence" value="ECO:0007669"/>
    <property type="project" value="UniProtKB-KW"/>
</dbReference>
<dbReference type="HAMAP" id="MF_00104">
    <property type="entry name" value="RNase_III"/>
    <property type="match status" value="1"/>
</dbReference>
<dbReference type="SUPFAM" id="SSF69065">
    <property type="entry name" value="RNase III domain-like"/>
    <property type="match status" value="1"/>
</dbReference>
<accession>A0AAE3V9N9</accession>
<evidence type="ECO:0000256" key="7">
    <source>
        <dbReference type="ARBA" id="ARBA00022664"/>
    </source>
</evidence>
<dbReference type="SUPFAM" id="SSF54768">
    <property type="entry name" value="dsRNA-binding domain-like"/>
    <property type="match status" value="1"/>
</dbReference>
<dbReference type="Gene3D" id="1.10.1520.10">
    <property type="entry name" value="Ribonuclease III domain"/>
    <property type="match status" value="1"/>
</dbReference>
<evidence type="ECO:0000313" key="18">
    <source>
        <dbReference type="EMBL" id="MDQ0152354.1"/>
    </source>
</evidence>
<name>A0AAE3V9N9_9FIRM</name>
<organism evidence="18 19">
    <name type="scientific">Moryella indoligenes</name>
    <dbReference type="NCBI Taxonomy" id="371674"/>
    <lineage>
        <taxon>Bacteria</taxon>
        <taxon>Bacillati</taxon>
        <taxon>Bacillota</taxon>
        <taxon>Clostridia</taxon>
        <taxon>Lachnospirales</taxon>
        <taxon>Lachnospiraceae</taxon>
        <taxon>Moryella</taxon>
    </lineage>
</organism>
<keyword evidence="13 15" id="KW-0460">Magnesium</keyword>
<dbReference type="GO" id="GO:0005737">
    <property type="term" value="C:cytoplasm"/>
    <property type="evidence" value="ECO:0007669"/>
    <property type="project" value="UniProtKB-SubCell"/>
</dbReference>
<dbReference type="InterPro" id="IPR011907">
    <property type="entry name" value="RNase_III"/>
</dbReference>
<dbReference type="GO" id="GO:0042802">
    <property type="term" value="F:identical protein binding"/>
    <property type="evidence" value="ECO:0007669"/>
    <property type="project" value="UniProtKB-ARBA"/>
</dbReference>
<keyword evidence="11 15" id="KW-0255">Endonuclease</keyword>
<dbReference type="GO" id="GO:0003725">
    <property type="term" value="F:double-stranded RNA binding"/>
    <property type="evidence" value="ECO:0007669"/>
    <property type="project" value="TreeGrafter"/>
</dbReference>
<evidence type="ECO:0000256" key="11">
    <source>
        <dbReference type="ARBA" id="ARBA00022759"/>
    </source>
</evidence>
<dbReference type="GO" id="GO:0046872">
    <property type="term" value="F:metal ion binding"/>
    <property type="evidence" value="ECO:0007669"/>
    <property type="project" value="UniProtKB-KW"/>
</dbReference>
<sequence>MENKSGRSFKERALGGAEREQLQELEERLGYSFRDISLLRHALTHSSLANELHEGHEGSNERLEFLGDAVLELVSSEYFFRTEPKLPEGDLTKLRASFVCEPALAYCAEQISLNEYLLLGKGEEQTGGRQRPSIVSDAMEAVIGAIYLDGGYDAARSCINRFILNDIEGKRCFYDAKTILQEELQRDGDAALCYVLLSEEGPDHRKLFTSAVCLDGKELARGTGGSKKQAEQKAAYAALKALGAVTEG</sequence>
<keyword evidence="5 15" id="KW-0963">Cytoplasm</keyword>
<dbReference type="Pfam" id="PF14622">
    <property type="entry name" value="Ribonucleas_3_3"/>
    <property type="match status" value="1"/>
</dbReference>
<dbReference type="GO" id="GO:0006397">
    <property type="term" value="P:mRNA processing"/>
    <property type="evidence" value="ECO:0007669"/>
    <property type="project" value="UniProtKB-UniRule"/>
</dbReference>
<evidence type="ECO:0000256" key="5">
    <source>
        <dbReference type="ARBA" id="ARBA00022490"/>
    </source>
</evidence>
<dbReference type="EMBL" id="JAUSTO010000005">
    <property type="protein sequence ID" value="MDQ0152354.1"/>
    <property type="molecule type" value="Genomic_DNA"/>
</dbReference>
<feature type="binding site" evidence="15">
    <location>
        <position position="137"/>
    </location>
    <ligand>
        <name>Mg(2+)</name>
        <dbReference type="ChEBI" id="CHEBI:18420"/>
    </ligand>
</feature>
<dbReference type="GO" id="GO:0010468">
    <property type="term" value="P:regulation of gene expression"/>
    <property type="evidence" value="ECO:0007669"/>
    <property type="project" value="TreeGrafter"/>
</dbReference>
<evidence type="ECO:0000256" key="2">
    <source>
        <dbReference type="ARBA" id="ARBA00004496"/>
    </source>
</evidence>
<dbReference type="FunFam" id="1.10.1520.10:FF:000001">
    <property type="entry name" value="Ribonuclease 3"/>
    <property type="match status" value="1"/>
</dbReference>
<comment type="subcellular location">
    <subcellularLocation>
        <location evidence="2 15">Cytoplasm</location>
    </subcellularLocation>
</comment>
<feature type="domain" description="RNase III" evidence="17">
    <location>
        <begin position="22"/>
        <end position="151"/>
    </location>
</feature>
<dbReference type="NCBIfam" id="TIGR02191">
    <property type="entry name" value="RNaseIII"/>
    <property type="match status" value="1"/>
</dbReference>
<evidence type="ECO:0000256" key="13">
    <source>
        <dbReference type="ARBA" id="ARBA00022842"/>
    </source>
</evidence>
<keyword evidence="9 15" id="KW-0540">Nuclease</keyword>
<dbReference type="Gene3D" id="3.30.160.20">
    <property type="match status" value="1"/>
</dbReference>
<comment type="function">
    <text evidence="15">Digests double-stranded RNA. Involved in the processing of primary rRNA transcript to yield the immediate precursors to the large and small rRNAs (23S and 16S). Processes some mRNAs, and tRNAs when they are encoded in the rRNA operon. Processes pre-crRNA and tracrRNA of type II CRISPR loci if present in the organism.</text>
</comment>
<dbReference type="FunFam" id="3.30.160.20:FF:000003">
    <property type="entry name" value="Ribonuclease 3"/>
    <property type="match status" value="1"/>
</dbReference>
<dbReference type="InterPro" id="IPR014720">
    <property type="entry name" value="dsRBD_dom"/>
</dbReference>
<comment type="similarity">
    <text evidence="3">Belongs to the ribonuclease III family.</text>
</comment>
<evidence type="ECO:0000256" key="12">
    <source>
        <dbReference type="ARBA" id="ARBA00022801"/>
    </source>
</evidence>
<keyword evidence="15" id="KW-0699">rRNA-binding</keyword>
<evidence type="ECO:0000256" key="14">
    <source>
        <dbReference type="ARBA" id="ARBA00022884"/>
    </source>
</evidence>
<dbReference type="RefSeq" id="WP_106611932.1">
    <property type="nucleotide sequence ID" value="NZ_JAUSTO010000005.1"/>
</dbReference>
<evidence type="ECO:0000256" key="4">
    <source>
        <dbReference type="ARBA" id="ARBA00011738"/>
    </source>
</evidence>
<comment type="cofactor">
    <cofactor evidence="15">
        <name>Mg(2+)</name>
        <dbReference type="ChEBI" id="CHEBI:18420"/>
    </cofactor>
</comment>
<dbReference type="GO" id="GO:0006364">
    <property type="term" value="P:rRNA processing"/>
    <property type="evidence" value="ECO:0007669"/>
    <property type="project" value="UniProtKB-UniRule"/>
</dbReference>
<dbReference type="CDD" id="cd10845">
    <property type="entry name" value="DSRM_RNAse_III_family"/>
    <property type="match status" value="1"/>
</dbReference>
<evidence type="ECO:0000256" key="8">
    <source>
        <dbReference type="ARBA" id="ARBA00022694"/>
    </source>
</evidence>
<evidence type="ECO:0000256" key="9">
    <source>
        <dbReference type="ARBA" id="ARBA00022722"/>
    </source>
</evidence>
<feature type="binding site" evidence="15">
    <location>
        <position position="64"/>
    </location>
    <ligand>
        <name>Mg(2+)</name>
        <dbReference type="ChEBI" id="CHEBI:18420"/>
    </ligand>
</feature>
<evidence type="ECO:0000259" key="16">
    <source>
        <dbReference type="PROSITE" id="PS50137"/>
    </source>
</evidence>
<dbReference type="PROSITE" id="PS50142">
    <property type="entry name" value="RNASE_3_2"/>
    <property type="match status" value="1"/>
</dbReference>
<feature type="binding site" evidence="15">
    <location>
        <position position="140"/>
    </location>
    <ligand>
        <name>Mg(2+)</name>
        <dbReference type="ChEBI" id="CHEBI:18420"/>
    </ligand>
</feature>
<keyword evidence="10 15" id="KW-0479">Metal-binding</keyword>
<keyword evidence="7 15" id="KW-0507">mRNA processing</keyword>
<comment type="subunit">
    <text evidence="4 15">Homodimer.</text>
</comment>
<dbReference type="PROSITE" id="PS00517">
    <property type="entry name" value="RNASE_3_1"/>
    <property type="match status" value="1"/>
</dbReference>
<dbReference type="EC" id="3.1.26.3" evidence="15"/>
<evidence type="ECO:0000256" key="1">
    <source>
        <dbReference type="ARBA" id="ARBA00000109"/>
    </source>
</evidence>
<dbReference type="Proteomes" id="UP001241537">
    <property type="component" value="Unassembled WGS sequence"/>
</dbReference>
<dbReference type="PROSITE" id="PS50137">
    <property type="entry name" value="DS_RBD"/>
    <property type="match status" value="1"/>
</dbReference>
<dbReference type="AlphaFoldDB" id="A0AAE3V9N9"/>
<dbReference type="SMART" id="SM00358">
    <property type="entry name" value="DSRM"/>
    <property type="match status" value="1"/>
</dbReference>
<comment type="catalytic activity">
    <reaction evidence="1 15">
        <text>Endonucleolytic cleavage to 5'-phosphomonoester.</text>
        <dbReference type="EC" id="3.1.26.3"/>
    </reaction>
</comment>
<evidence type="ECO:0000256" key="6">
    <source>
        <dbReference type="ARBA" id="ARBA00022552"/>
    </source>
</evidence>
<feature type="domain" description="DRBM" evidence="16">
    <location>
        <begin position="175"/>
        <end position="244"/>
    </location>
</feature>
<dbReference type="SMART" id="SM00535">
    <property type="entry name" value="RIBOc"/>
    <property type="match status" value="1"/>
</dbReference>
<keyword evidence="14 15" id="KW-0694">RNA-binding</keyword>
<evidence type="ECO:0000256" key="3">
    <source>
        <dbReference type="ARBA" id="ARBA00010183"/>
    </source>
</evidence>
<dbReference type="CDD" id="cd00593">
    <property type="entry name" value="RIBOc"/>
    <property type="match status" value="1"/>
</dbReference>
<keyword evidence="6 15" id="KW-0698">rRNA processing</keyword>
<protein>
    <recommendedName>
        <fullName evidence="15">Ribonuclease 3</fullName>
        <ecNumber evidence="15">3.1.26.3</ecNumber>
    </recommendedName>
    <alternativeName>
        <fullName evidence="15">Ribonuclease III</fullName>
        <shortName evidence="15">RNase III</shortName>
    </alternativeName>
</protein>
<comment type="caution">
    <text evidence="18">The sequence shown here is derived from an EMBL/GenBank/DDBJ whole genome shotgun (WGS) entry which is preliminary data.</text>
</comment>
<dbReference type="InterPro" id="IPR000999">
    <property type="entry name" value="RNase_III_dom"/>
</dbReference>
<dbReference type="PANTHER" id="PTHR11207">
    <property type="entry name" value="RIBONUCLEASE III"/>
    <property type="match status" value="1"/>
</dbReference>
<proteinExistence type="inferred from homology"/>
<dbReference type="Pfam" id="PF00035">
    <property type="entry name" value="dsrm"/>
    <property type="match status" value="1"/>
</dbReference>
<keyword evidence="12 15" id="KW-0378">Hydrolase</keyword>
<keyword evidence="19" id="KW-1185">Reference proteome</keyword>
<evidence type="ECO:0000256" key="10">
    <source>
        <dbReference type="ARBA" id="ARBA00022723"/>
    </source>
</evidence>
<gene>
    <name evidence="15" type="primary">rnc</name>
    <name evidence="18" type="ORF">J2S20_001043</name>
</gene>
<evidence type="ECO:0000256" key="15">
    <source>
        <dbReference type="HAMAP-Rule" id="MF_00104"/>
    </source>
</evidence>
<evidence type="ECO:0000259" key="17">
    <source>
        <dbReference type="PROSITE" id="PS50142"/>
    </source>
</evidence>
<reference evidence="18" key="1">
    <citation type="submission" date="2023-07" db="EMBL/GenBank/DDBJ databases">
        <title>Genomic Encyclopedia of Type Strains, Phase IV (KMG-IV): sequencing the most valuable type-strain genomes for metagenomic binning, comparative biology and taxonomic classification.</title>
        <authorList>
            <person name="Goeker M."/>
        </authorList>
    </citation>
    <scope>NUCLEOTIDE SEQUENCE</scope>
    <source>
        <strain evidence="18">DSM 19659</strain>
    </source>
</reference>
<keyword evidence="8 15" id="KW-0819">tRNA processing</keyword>
<feature type="active site" evidence="15">
    <location>
        <position position="68"/>
    </location>
</feature>
<feature type="active site" evidence="15">
    <location>
        <position position="140"/>
    </location>
</feature>
<dbReference type="GO" id="GO:0019843">
    <property type="term" value="F:rRNA binding"/>
    <property type="evidence" value="ECO:0007669"/>
    <property type="project" value="UniProtKB-KW"/>
</dbReference>